<comment type="caution">
    <text evidence="4">The sequence shown here is derived from an EMBL/GenBank/DDBJ whole genome shotgun (WGS) entry which is preliminary data.</text>
</comment>
<dbReference type="InterPro" id="IPR000863">
    <property type="entry name" value="Sulfotransferase_dom"/>
</dbReference>
<dbReference type="InterPro" id="IPR027417">
    <property type="entry name" value="P-loop_NTPase"/>
</dbReference>
<proteinExistence type="inferred from homology"/>
<evidence type="ECO:0000256" key="2">
    <source>
        <dbReference type="ARBA" id="ARBA00022679"/>
    </source>
</evidence>
<evidence type="ECO:0000313" key="5">
    <source>
        <dbReference type="Proteomes" id="UP001054945"/>
    </source>
</evidence>
<accession>A0AAV4Q1Q5</accession>
<keyword evidence="2" id="KW-0808">Transferase</keyword>
<feature type="domain" description="Sulfotransferase" evidence="3">
    <location>
        <begin position="51"/>
        <end position="253"/>
    </location>
</feature>
<dbReference type="GO" id="GO:0008146">
    <property type="term" value="F:sulfotransferase activity"/>
    <property type="evidence" value="ECO:0007669"/>
    <property type="project" value="InterPro"/>
</dbReference>
<sequence>MAGTPQEKQIPSITMAETDSPTCSQFVDGFQIFGKLPVENFRAALEYKPRPDDVFVATYPKCGTTWCQHILTLILNHGELPSITDFFRTSPYLEFVGVKGVEKMVRPGSIKIHLPFHLAPFSEEAKYIYVTRNPKDCCVSYYHHMKDVHQGFGFQGTFDEFFELFLEGKVDYGDYFDHLLGWYEHRNDPNVLFLTYEEMKADTEAVVLKMASFVDEEKYAKPLREDPEKLSNVIKLSSVKHMREGFMKNFAGLLSQPMDELLNNPDIPEEFKNLFSSVAEMMKPTEGAENQPPPVMNFIRKGVVGDWKNYFSEDQRRRLDEKFAERTKGTDIANLFKNCS</sequence>
<comment type="similarity">
    <text evidence="1">Belongs to the sulfotransferase 1 family.</text>
</comment>
<evidence type="ECO:0000313" key="4">
    <source>
        <dbReference type="EMBL" id="GIY02102.1"/>
    </source>
</evidence>
<gene>
    <name evidence="4" type="primary">Sult1c2a</name>
    <name evidence="4" type="ORF">CEXT_277961</name>
</gene>
<keyword evidence="5" id="KW-1185">Reference proteome</keyword>
<evidence type="ECO:0000256" key="1">
    <source>
        <dbReference type="ARBA" id="ARBA00005771"/>
    </source>
</evidence>
<dbReference type="AlphaFoldDB" id="A0AAV4Q1Q5"/>
<dbReference type="SUPFAM" id="SSF52540">
    <property type="entry name" value="P-loop containing nucleoside triphosphate hydrolases"/>
    <property type="match status" value="1"/>
</dbReference>
<reference evidence="4 5" key="1">
    <citation type="submission" date="2021-06" db="EMBL/GenBank/DDBJ databases">
        <title>Caerostris extrusa draft genome.</title>
        <authorList>
            <person name="Kono N."/>
            <person name="Arakawa K."/>
        </authorList>
    </citation>
    <scope>NUCLEOTIDE SEQUENCE [LARGE SCALE GENOMIC DNA]</scope>
</reference>
<dbReference type="PANTHER" id="PTHR11783">
    <property type="entry name" value="SULFOTRANSFERASE SULT"/>
    <property type="match status" value="1"/>
</dbReference>
<evidence type="ECO:0000259" key="3">
    <source>
        <dbReference type="Pfam" id="PF00685"/>
    </source>
</evidence>
<name>A0AAV4Q1Q5_CAEEX</name>
<dbReference type="Pfam" id="PF00685">
    <property type="entry name" value="Sulfotransfer_1"/>
    <property type="match status" value="2"/>
</dbReference>
<dbReference type="Proteomes" id="UP001054945">
    <property type="component" value="Unassembled WGS sequence"/>
</dbReference>
<protein>
    <submittedName>
        <fullName evidence="4">Sulfotransferase 1C2A</fullName>
    </submittedName>
</protein>
<dbReference type="EMBL" id="BPLR01005409">
    <property type="protein sequence ID" value="GIY02102.1"/>
    <property type="molecule type" value="Genomic_DNA"/>
</dbReference>
<dbReference type="Gene3D" id="3.40.50.300">
    <property type="entry name" value="P-loop containing nucleotide triphosphate hydrolases"/>
    <property type="match status" value="1"/>
</dbReference>
<feature type="domain" description="Sulfotransferase" evidence="3">
    <location>
        <begin position="296"/>
        <end position="330"/>
    </location>
</feature>
<organism evidence="4 5">
    <name type="scientific">Caerostris extrusa</name>
    <name type="common">Bark spider</name>
    <name type="synonym">Caerostris bankana</name>
    <dbReference type="NCBI Taxonomy" id="172846"/>
    <lineage>
        <taxon>Eukaryota</taxon>
        <taxon>Metazoa</taxon>
        <taxon>Ecdysozoa</taxon>
        <taxon>Arthropoda</taxon>
        <taxon>Chelicerata</taxon>
        <taxon>Arachnida</taxon>
        <taxon>Araneae</taxon>
        <taxon>Araneomorphae</taxon>
        <taxon>Entelegynae</taxon>
        <taxon>Araneoidea</taxon>
        <taxon>Araneidae</taxon>
        <taxon>Caerostris</taxon>
    </lineage>
</organism>